<dbReference type="KEGG" id="vff:VITFI_CDS0334"/>
<keyword evidence="2" id="KW-1185">Reference proteome</keyword>
<sequence>MALSAVAQQGLSRVSADVVHRAALAIWYGHGAVDLASVQGAPHAGDALSLVERLSFYNLVERGRKRELLRQVGQARETWAVPCDMQAFEAAYRQFLPGLQPMQTRHFIVGDAGAESLPPMN</sequence>
<dbReference type="Proteomes" id="UP000199729">
    <property type="component" value="Chromosome"/>
</dbReference>
<dbReference type="EMBL" id="CP022423">
    <property type="protein sequence ID" value="ASM76113.1"/>
    <property type="molecule type" value="Genomic_DNA"/>
</dbReference>
<name>A0A221KBB8_VITFI</name>
<accession>A0A221KBB8</accession>
<organism evidence="1 2">
    <name type="scientific">Vitreoscilla filiformis</name>
    <dbReference type="NCBI Taxonomy" id="63"/>
    <lineage>
        <taxon>Bacteria</taxon>
        <taxon>Pseudomonadati</taxon>
        <taxon>Pseudomonadota</taxon>
        <taxon>Betaproteobacteria</taxon>
        <taxon>Neisseriales</taxon>
        <taxon>Neisseriaceae</taxon>
        <taxon>Vitreoscilla</taxon>
    </lineage>
</organism>
<evidence type="ECO:0000313" key="1">
    <source>
        <dbReference type="EMBL" id="ASM76113.1"/>
    </source>
</evidence>
<dbReference type="AlphaFoldDB" id="A0A221KBB8"/>
<proteinExistence type="predicted"/>
<evidence type="ECO:0000313" key="2">
    <source>
        <dbReference type="Proteomes" id="UP000199729"/>
    </source>
</evidence>
<gene>
    <name evidence="1" type="ORF">VITFI_CDS0334</name>
</gene>
<reference evidence="1 2" key="1">
    <citation type="submission" date="2017-07" db="EMBL/GenBank/DDBJ databases">
        <title>Complete Genome Sequence of the cosmetic ferment Vitreoscilla filiformis (ATCC15551).</title>
        <authorList>
            <person name="Contreras S."/>
            <person name="Sagory-Zalkind P."/>
            <person name="Blanquart H."/>
            <person name="Iltis A."/>
            <person name="Morand S.C."/>
        </authorList>
    </citation>
    <scope>NUCLEOTIDE SEQUENCE [LARGE SCALE GENOMIC DNA]</scope>
    <source>
        <strain evidence="1 2">ATCC 15551</strain>
    </source>
</reference>
<protein>
    <submittedName>
        <fullName evidence="1">Uncharacterized protein</fullName>
    </submittedName>
</protein>